<comment type="caution">
    <text evidence="2">The sequence shown here is derived from an EMBL/GenBank/DDBJ whole genome shotgun (WGS) entry which is preliminary data.</text>
</comment>
<dbReference type="AlphaFoldDB" id="A0A2T7PKZ1"/>
<dbReference type="OrthoDB" id="6089094at2759"/>
<proteinExistence type="predicted"/>
<name>A0A2T7PKZ1_POMCA</name>
<evidence type="ECO:0000313" key="3">
    <source>
        <dbReference type="Proteomes" id="UP000245119"/>
    </source>
</evidence>
<feature type="region of interest" description="Disordered" evidence="1">
    <location>
        <begin position="436"/>
        <end position="471"/>
    </location>
</feature>
<accession>A0A2T7PKZ1</accession>
<evidence type="ECO:0000313" key="2">
    <source>
        <dbReference type="EMBL" id="PVD34089.1"/>
    </source>
</evidence>
<dbReference type="EMBL" id="PZQS01000003">
    <property type="protein sequence ID" value="PVD34089.1"/>
    <property type="molecule type" value="Genomic_DNA"/>
</dbReference>
<feature type="compositionally biased region" description="Low complexity" evidence="1">
    <location>
        <begin position="456"/>
        <end position="465"/>
    </location>
</feature>
<feature type="compositionally biased region" description="Polar residues" evidence="1">
    <location>
        <begin position="441"/>
        <end position="454"/>
    </location>
</feature>
<evidence type="ECO:0000256" key="1">
    <source>
        <dbReference type="SAM" id="MobiDB-lite"/>
    </source>
</evidence>
<gene>
    <name evidence="2" type="ORF">C0Q70_05352</name>
</gene>
<keyword evidence="3" id="KW-1185">Reference proteome</keyword>
<sequence>MVHLRYPSRKDFLTWDELGCLARMLGFPQNIVKENVPPDLTVQKDGMSLSQLERMIELKLLHQALHRSFNMHTADWNLCVIRKSISLLHRKLFSFEELRNIRLAYATYEASDMKGLRLHPRTLLRTLKMCDRVISPLKLMHRVKHMRGGLEEAGRIQLYEFFDLVLCMIIIKPHFTFLQLEDFENLLSHEDERRARLLDHQYLAEEWDFGREKHGSKHMFKGEVVFSANRIKQTQDQKRKYRHLKTEINQSQRRVYRAHAGSIRDRPISAPNLSTYRTPRTAQASRAATATAVYRSVQRRLHSAPFTVSAQTQRSGHPTVSQYVRVDTPHVVTPAEIDEVQLKVGNLHFDILTLESRCQVNMEEEMDFYIPHYKQRLLSKDSAVPVSCEAEPVKTSDASPDERLGGWKGGDVAGCQRSTIPTFGRSPVGQLTARPDAAATARQNNVSNNMTTAPGRSLRPSSTSSTERRDTERRLACIRNLAVTNHLPRASSCKVQTVSKTNADDGSKDFSRNKYESVKTLALFSARSSPSTCLHENALSLSHENRVNKLPHGNTKIKADN</sequence>
<organism evidence="2 3">
    <name type="scientific">Pomacea canaliculata</name>
    <name type="common">Golden apple snail</name>
    <dbReference type="NCBI Taxonomy" id="400727"/>
    <lineage>
        <taxon>Eukaryota</taxon>
        <taxon>Metazoa</taxon>
        <taxon>Spiralia</taxon>
        <taxon>Lophotrochozoa</taxon>
        <taxon>Mollusca</taxon>
        <taxon>Gastropoda</taxon>
        <taxon>Caenogastropoda</taxon>
        <taxon>Architaenioglossa</taxon>
        <taxon>Ampullarioidea</taxon>
        <taxon>Ampullariidae</taxon>
        <taxon>Pomacea</taxon>
    </lineage>
</organism>
<protein>
    <submittedName>
        <fullName evidence="2">Uncharacterized protein</fullName>
    </submittedName>
</protein>
<reference evidence="2 3" key="1">
    <citation type="submission" date="2018-04" db="EMBL/GenBank/DDBJ databases">
        <title>The genome of golden apple snail Pomacea canaliculata provides insight into stress tolerance and invasive adaptation.</title>
        <authorList>
            <person name="Liu C."/>
            <person name="Liu B."/>
            <person name="Ren Y."/>
            <person name="Zhang Y."/>
            <person name="Wang H."/>
            <person name="Li S."/>
            <person name="Jiang F."/>
            <person name="Yin L."/>
            <person name="Zhang G."/>
            <person name="Qian W."/>
            <person name="Fan W."/>
        </authorList>
    </citation>
    <scope>NUCLEOTIDE SEQUENCE [LARGE SCALE GENOMIC DNA]</scope>
    <source>
        <strain evidence="2">SZHN2017</strain>
        <tissue evidence="2">Muscle</tissue>
    </source>
</reference>
<dbReference type="Proteomes" id="UP000245119">
    <property type="component" value="Linkage Group LG3"/>
</dbReference>